<dbReference type="Pfam" id="PF02557">
    <property type="entry name" value="VanY"/>
    <property type="match status" value="1"/>
</dbReference>
<protein>
    <submittedName>
        <fullName evidence="2">D-alanyl-D-alanine carboxypeptidase family protein</fullName>
    </submittedName>
</protein>
<dbReference type="InterPro" id="IPR003709">
    <property type="entry name" value="VanY-like_core_dom"/>
</dbReference>
<dbReference type="SUPFAM" id="SSF55166">
    <property type="entry name" value="Hedgehog/DD-peptidase"/>
    <property type="match status" value="1"/>
</dbReference>
<dbReference type="PANTHER" id="PTHR34385">
    <property type="entry name" value="D-ALANYL-D-ALANINE CARBOXYPEPTIDASE"/>
    <property type="match status" value="1"/>
</dbReference>
<reference evidence="2 3" key="1">
    <citation type="submission" date="2020-01" db="EMBL/GenBank/DDBJ databases">
        <title>Paenibacillus soybeanensis sp. nov. isolated from the nodules of soybean (Glycine max(L.) Merr).</title>
        <authorList>
            <person name="Wang H."/>
        </authorList>
    </citation>
    <scope>NUCLEOTIDE SEQUENCE [LARGE SCALE GENOMIC DNA]</scope>
    <source>
        <strain evidence="2 3">DSM 23054</strain>
    </source>
</reference>
<accession>A0A7X4YU04</accession>
<evidence type="ECO:0000313" key="2">
    <source>
        <dbReference type="EMBL" id="NBC71474.1"/>
    </source>
</evidence>
<name>A0A7X4YU04_9BACL</name>
<keyword evidence="2" id="KW-0121">Carboxypeptidase</keyword>
<keyword evidence="2" id="KW-0645">Protease</keyword>
<feature type="domain" description="D-alanyl-D-alanine carboxypeptidase-like core" evidence="1">
    <location>
        <begin position="84"/>
        <end position="210"/>
    </location>
</feature>
<dbReference type="OrthoDB" id="9792074at2"/>
<sequence length="307" mass="34495">MEQPNQAERHQTERQQTGCQQVDCRQTSRYLIDTAVQAANAAIHEGYLVLINREHPIGQPIAPDFLVPLSSVPAIHALSDGILLERTSLRQLAALLEACQGMNEIIAVSGYRTKSEQERIYASSLAEHGAEYTARYVAWPDRSEHQTGLAIDVGKLNKDVDFIAPAFPDIGVCKRFKQLAARYGFIQRYKEGKESLTRISCEPWHFRYVGYPHAEIMERNDWCLEEYIDVLEDYPFEGDHLVFEDEWSTVEIYYAAASAGTSITGTSTTGTSTTIPLVECDRYDLSGNNRNGFIVTAFRDKGLAAYV</sequence>
<dbReference type="GO" id="GO:0006508">
    <property type="term" value="P:proteolysis"/>
    <property type="evidence" value="ECO:0007669"/>
    <property type="project" value="InterPro"/>
</dbReference>
<organism evidence="2 3">
    <name type="scientific">Paenibacillus sacheonensis</name>
    <dbReference type="NCBI Taxonomy" id="742054"/>
    <lineage>
        <taxon>Bacteria</taxon>
        <taxon>Bacillati</taxon>
        <taxon>Bacillota</taxon>
        <taxon>Bacilli</taxon>
        <taxon>Bacillales</taxon>
        <taxon>Paenibacillaceae</taxon>
        <taxon>Paenibacillus</taxon>
    </lineage>
</organism>
<dbReference type="Proteomes" id="UP000558113">
    <property type="component" value="Unassembled WGS sequence"/>
</dbReference>
<evidence type="ECO:0000313" key="3">
    <source>
        <dbReference type="Proteomes" id="UP000558113"/>
    </source>
</evidence>
<gene>
    <name evidence="2" type="ORF">GT003_20975</name>
</gene>
<proteinExistence type="predicted"/>
<keyword evidence="3" id="KW-1185">Reference proteome</keyword>
<dbReference type="EMBL" id="JAAAMU010000012">
    <property type="protein sequence ID" value="NBC71474.1"/>
    <property type="molecule type" value="Genomic_DNA"/>
</dbReference>
<dbReference type="GO" id="GO:0004180">
    <property type="term" value="F:carboxypeptidase activity"/>
    <property type="evidence" value="ECO:0007669"/>
    <property type="project" value="UniProtKB-KW"/>
</dbReference>
<dbReference type="Gene3D" id="3.30.1380.10">
    <property type="match status" value="1"/>
</dbReference>
<keyword evidence="2" id="KW-0378">Hydrolase</keyword>
<evidence type="ECO:0000259" key="1">
    <source>
        <dbReference type="Pfam" id="PF02557"/>
    </source>
</evidence>
<dbReference type="RefSeq" id="WP_161701478.1">
    <property type="nucleotide sequence ID" value="NZ_JAAAMU010000012.1"/>
</dbReference>
<dbReference type="InterPro" id="IPR009045">
    <property type="entry name" value="Zn_M74/Hedgehog-like"/>
</dbReference>
<dbReference type="AlphaFoldDB" id="A0A7X4YU04"/>
<comment type="caution">
    <text evidence="2">The sequence shown here is derived from an EMBL/GenBank/DDBJ whole genome shotgun (WGS) entry which is preliminary data.</text>
</comment>
<dbReference type="PANTHER" id="PTHR34385:SF1">
    <property type="entry name" value="PEPTIDOGLYCAN L-ALANYL-D-GLUTAMATE ENDOPEPTIDASE CWLK"/>
    <property type="match status" value="1"/>
</dbReference>
<dbReference type="InterPro" id="IPR052179">
    <property type="entry name" value="DD-CPase-like"/>
</dbReference>
<dbReference type="Gene3D" id="3.30.200.180">
    <property type="match status" value="1"/>
</dbReference>